<dbReference type="Proteomes" id="UP000193642">
    <property type="component" value="Unassembled WGS sequence"/>
</dbReference>
<proteinExistence type="predicted"/>
<evidence type="ECO:0000313" key="2">
    <source>
        <dbReference type="Proteomes" id="UP000193642"/>
    </source>
</evidence>
<organism evidence="1 2">
    <name type="scientific">Rhizoclosmatium globosum</name>
    <dbReference type="NCBI Taxonomy" id="329046"/>
    <lineage>
        <taxon>Eukaryota</taxon>
        <taxon>Fungi</taxon>
        <taxon>Fungi incertae sedis</taxon>
        <taxon>Chytridiomycota</taxon>
        <taxon>Chytridiomycota incertae sedis</taxon>
        <taxon>Chytridiomycetes</taxon>
        <taxon>Chytridiales</taxon>
        <taxon>Chytriomycetaceae</taxon>
        <taxon>Rhizoclosmatium</taxon>
    </lineage>
</organism>
<reference evidence="1 2" key="1">
    <citation type="submission" date="2016-07" db="EMBL/GenBank/DDBJ databases">
        <title>Pervasive Adenine N6-methylation of Active Genes in Fungi.</title>
        <authorList>
            <consortium name="DOE Joint Genome Institute"/>
            <person name="Mondo S.J."/>
            <person name="Dannebaum R.O."/>
            <person name="Kuo R.C."/>
            <person name="Labutti K."/>
            <person name="Haridas S."/>
            <person name="Kuo A."/>
            <person name="Salamov A."/>
            <person name="Ahrendt S.R."/>
            <person name="Lipzen A."/>
            <person name="Sullivan W."/>
            <person name="Andreopoulos W.B."/>
            <person name="Clum A."/>
            <person name="Lindquist E."/>
            <person name="Daum C."/>
            <person name="Ramamoorthy G.K."/>
            <person name="Gryganskyi A."/>
            <person name="Culley D."/>
            <person name="Magnuson J.K."/>
            <person name="James T.Y."/>
            <person name="O'Malley M.A."/>
            <person name="Stajich J.E."/>
            <person name="Spatafora J.W."/>
            <person name="Visel A."/>
            <person name="Grigoriev I.V."/>
        </authorList>
    </citation>
    <scope>NUCLEOTIDE SEQUENCE [LARGE SCALE GENOMIC DNA]</scope>
    <source>
        <strain evidence="1 2">JEL800</strain>
    </source>
</reference>
<dbReference type="AlphaFoldDB" id="A0A1Y2C6Q8"/>
<sequence length="161" mass="17111">GRSAKFTKRLTKKEKDSVRIVANGGTEKKESGYDHDSKETLKKAAKALGAKATLKSGGVKTTLGPAGGLTGGFGSVTTTSATPTVLPQSDIKTTFGLLAKSIKQSVSGGMDLDLPVNTKTKTEKKEYVTANLPDYVDLMNSRNPKKLVQRKLAQTANLKKK</sequence>
<keyword evidence="2" id="KW-1185">Reference proteome</keyword>
<dbReference type="OrthoDB" id="2142505at2759"/>
<comment type="caution">
    <text evidence="1">The sequence shown here is derived from an EMBL/GenBank/DDBJ whole genome shotgun (WGS) entry which is preliminary data.</text>
</comment>
<protein>
    <submittedName>
        <fullName evidence="1">Uncharacterized protein</fullName>
    </submittedName>
</protein>
<gene>
    <name evidence="1" type="ORF">BCR33DRAFT_718621</name>
</gene>
<dbReference type="EMBL" id="MCGO01000030">
    <property type="protein sequence ID" value="ORY41985.1"/>
    <property type="molecule type" value="Genomic_DNA"/>
</dbReference>
<accession>A0A1Y2C6Q8</accession>
<evidence type="ECO:0000313" key="1">
    <source>
        <dbReference type="EMBL" id="ORY41985.1"/>
    </source>
</evidence>
<feature type="non-terminal residue" evidence="1">
    <location>
        <position position="1"/>
    </location>
</feature>
<name>A0A1Y2C6Q8_9FUNG</name>